<feature type="region of interest" description="Disordered" evidence="1">
    <location>
        <begin position="1"/>
        <end position="20"/>
    </location>
</feature>
<organism evidence="3 4">
    <name type="scientific">Tetradesmus obliquus</name>
    <name type="common">Green alga</name>
    <name type="synonym">Acutodesmus obliquus</name>
    <dbReference type="NCBI Taxonomy" id="3088"/>
    <lineage>
        <taxon>Eukaryota</taxon>
        <taxon>Viridiplantae</taxon>
        <taxon>Chlorophyta</taxon>
        <taxon>core chlorophytes</taxon>
        <taxon>Chlorophyceae</taxon>
        <taxon>CS clade</taxon>
        <taxon>Sphaeropleales</taxon>
        <taxon>Scenedesmaceae</taxon>
        <taxon>Tetradesmus</taxon>
    </lineage>
</organism>
<accession>A0ABY8U8C8</accession>
<reference evidence="3 4" key="1">
    <citation type="submission" date="2023-05" db="EMBL/GenBank/DDBJ databases">
        <title>A 100% complete, gapless, phased diploid assembly of the Scenedesmus obliquus UTEX 3031 genome.</title>
        <authorList>
            <person name="Biondi T.C."/>
            <person name="Hanschen E.R."/>
            <person name="Kwon T."/>
            <person name="Eng W."/>
            <person name="Kruse C.P.S."/>
            <person name="Koehler S.I."/>
            <person name="Kunde Y."/>
            <person name="Gleasner C.D."/>
            <person name="You Mak K.T."/>
            <person name="Polle J."/>
            <person name="Hovde B.T."/>
            <person name="Starkenburg S.R."/>
        </authorList>
    </citation>
    <scope>NUCLEOTIDE SEQUENCE [LARGE SCALE GENOMIC DNA]</scope>
    <source>
        <strain evidence="3 4">DOE0152z</strain>
    </source>
</reference>
<name>A0ABY8U8C8_TETOB</name>
<dbReference type="InterPro" id="IPR036410">
    <property type="entry name" value="HSP_DnaJ_Cys-rich_dom_sf"/>
</dbReference>
<keyword evidence="2" id="KW-0812">Transmembrane</keyword>
<dbReference type="SUPFAM" id="SSF57938">
    <property type="entry name" value="DnaJ/Hsp40 cysteine-rich domain"/>
    <property type="match status" value="1"/>
</dbReference>
<evidence type="ECO:0000256" key="2">
    <source>
        <dbReference type="SAM" id="Phobius"/>
    </source>
</evidence>
<keyword evidence="4" id="KW-1185">Reference proteome</keyword>
<sequence>MQRESRATVPGKASVSHTTWSVHEQQQQQQQFWRPLPFAALSRVLLTANQSTVFRTALNKRQPVSGPMGLLLFLMTLIAASFAAIRGLLVKKGKSCKSCRGFGLQRCRLCLGSGRVDWAAKLKHFDVCPLCMNKRFIICAECGGHYHRPMFSHRRRQVGGALEPIAGERGEQEPSWDGPIVLNLAGAAAGAGGGIAVQSMDGVSRRSAVLSSIND</sequence>
<evidence type="ECO:0000313" key="4">
    <source>
        <dbReference type="Proteomes" id="UP001244341"/>
    </source>
</evidence>
<keyword evidence="2" id="KW-0472">Membrane</keyword>
<keyword evidence="2" id="KW-1133">Transmembrane helix</keyword>
<dbReference type="Proteomes" id="UP001244341">
    <property type="component" value="Chromosome 8b"/>
</dbReference>
<evidence type="ECO:0000256" key="1">
    <source>
        <dbReference type="SAM" id="MobiDB-lite"/>
    </source>
</evidence>
<protein>
    <submittedName>
        <fullName evidence="3">Uncharacterized protein</fullName>
    </submittedName>
</protein>
<gene>
    <name evidence="3" type="ORF">OEZ85_014221</name>
</gene>
<dbReference type="EMBL" id="CP126215">
    <property type="protein sequence ID" value="WIA17359.1"/>
    <property type="molecule type" value="Genomic_DNA"/>
</dbReference>
<proteinExistence type="predicted"/>
<evidence type="ECO:0000313" key="3">
    <source>
        <dbReference type="EMBL" id="WIA17359.1"/>
    </source>
</evidence>
<feature type="transmembrane region" description="Helical" evidence="2">
    <location>
        <begin position="68"/>
        <end position="89"/>
    </location>
</feature>